<sequence length="192" mass="18883">MSWAPRLLLGVGIGATEGGARAGGAEPERSRSRSRADPQLSGGRRAGRRGVPGSALMEKGEQSSVHAGCAVPLSVQSQEAGARAGCDPGEAAMLRTGGVEGCRKSCSAPGEGARDAVHCSCSSLTPGAVEAAGAAGSNLIRLAEGEGTGALSHGPCGGSDPAGRQGLWERQGAGDAHSVPLKSESPGGCSSR</sequence>
<evidence type="ECO:0000256" key="1">
    <source>
        <dbReference type="SAM" id="MobiDB-lite"/>
    </source>
</evidence>
<protein>
    <submittedName>
        <fullName evidence="2">Uncharacterized protein</fullName>
    </submittedName>
</protein>
<accession>A0AAV7L094</accession>
<organism evidence="2 3">
    <name type="scientific">Pleurodeles waltl</name>
    <name type="common">Iberian ribbed newt</name>
    <dbReference type="NCBI Taxonomy" id="8319"/>
    <lineage>
        <taxon>Eukaryota</taxon>
        <taxon>Metazoa</taxon>
        <taxon>Chordata</taxon>
        <taxon>Craniata</taxon>
        <taxon>Vertebrata</taxon>
        <taxon>Euteleostomi</taxon>
        <taxon>Amphibia</taxon>
        <taxon>Batrachia</taxon>
        <taxon>Caudata</taxon>
        <taxon>Salamandroidea</taxon>
        <taxon>Salamandridae</taxon>
        <taxon>Pleurodelinae</taxon>
        <taxon>Pleurodeles</taxon>
    </lineage>
</organism>
<feature type="region of interest" description="Disordered" evidence="1">
    <location>
        <begin position="14"/>
        <end position="61"/>
    </location>
</feature>
<feature type="region of interest" description="Disordered" evidence="1">
    <location>
        <begin position="149"/>
        <end position="192"/>
    </location>
</feature>
<evidence type="ECO:0000313" key="3">
    <source>
        <dbReference type="Proteomes" id="UP001066276"/>
    </source>
</evidence>
<dbReference type="Proteomes" id="UP001066276">
    <property type="component" value="Chromosome 12"/>
</dbReference>
<proteinExistence type="predicted"/>
<reference evidence="2" key="1">
    <citation type="journal article" date="2022" name="bioRxiv">
        <title>Sequencing and chromosome-scale assembly of the giantPleurodeles waltlgenome.</title>
        <authorList>
            <person name="Brown T."/>
            <person name="Elewa A."/>
            <person name="Iarovenko S."/>
            <person name="Subramanian E."/>
            <person name="Araus A.J."/>
            <person name="Petzold A."/>
            <person name="Susuki M."/>
            <person name="Suzuki K.-i.T."/>
            <person name="Hayashi T."/>
            <person name="Toyoda A."/>
            <person name="Oliveira C."/>
            <person name="Osipova E."/>
            <person name="Leigh N.D."/>
            <person name="Simon A."/>
            <person name="Yun M.H."/>
        </authorList>
    </citation>
    <scope>NUCLEOTIDE SEQUENCE</scope>
    <source>
        <strain evidence="2">20211129_DDA</strain>
        <tissue evidence="2">Liver</tissue>
    </source>
</reference>
<dbReference type="EMBL" id="JANPWB010000016">
    <property type="protein sequence ID" value="KAJ1081898.1"/>
    <property type="molecule type" value="Genomic_DNA"/>
</dbReference>
<dbReference type="AlphaFoldDB" id="A0AAV7L094"/>
<evidence type="ECO:0000313" key="2">
    <source>
        <dbReference type="EMBL" id="KAJ1081898.1"/>
    </source>
</evidence>
<keyword evidence="3" id="KW-1185">Reference proteome</keyword>
<feature type="compositionally biased region" description="Basic and acidic residues" evidence="1">
    <location>
        <begin position="26"/>
        <end position="36"/>
    </location>
</feature>
<gene>
    <name evidence="2" type="ORF">NDU88_002070</name>
</gene>
<name>A0AAV7L094_PLEWA</name>
<comment type="caution">
    <text evidence="2">The sequence shown here is derived from an EMBL/GenBank/DDBJ whole genome shotgun (WGS) entry which is preliminary data.</text>
</comment>